<dbReference type="VEuPathDB" id="VectorBase:ISCP_030146"/>
<dbReference type="InterPro" id="IPR039039">
    <property type="entry name" value="RAI1-like_fam"/>
</dbReference>
<keyword evidence="2" id="KW-0547">Nucleotide-binding</keyword>
<dbReference type="EC" id="3.6.1.-" evidence="2"/>
<dbReference type="GeneID" id="115329307"/>
<name>A0A4D5RLK2_IXOSC</name>
<evidence type="ECO:0000256" key="2">
    <source>
        <dbReference type="RuleBase" id="RU367113"/>
    </source>
</evidence>
<evidence type="ECO:0000256" key="1">
    <source>
        <dbReference type="ARBA" id="ARBA00006562"/>
    </source>
</evidence>
<keyword evidence="2" id="KW-0378">Hydrolase</keyword>
<protein>
    <recommendedName>
        <fullName evidence="2">Decapping nuclease</fullName>
        <ecNumber evidence="2">3.6.1.-</ecNumber>
    </recommendedName>
</protein>
<comment type="subcellular location">
    <subcellularLocation>
        <location evidence="2">Nucleus</location>
    </subcellularLocation>
</comment>
<comment type="cofactor">
    <cofactor evidence="2">
        <name>a divalent metal cation</name>
        <dbReference type="ChEBI" id="CHEBI:60240"/>
    </cofactor>
</comment>
<feature type="domain" description="RAI1-like" evidence="3">
    <location>
        <begin position="44"/>
        <end position="390"/>
    </location>
</feature>
<comment type="function">
    <text evidence="2">Decapping enzyme for NAD-capped RNAs: specifically hydrolyzes the nicotinamide adenine dinucleotide (NAD) cap from a subset of RNAs by removing the entire NAD moiety from the 5'-end of an NAD-capped RNA.</text>
</comment>
<keyword evidence="2" id="KW-0694">RNA-binding</keyword>
<dbReference type="GO" id="GO:0000166">
    <property type="term" value="F:nucleotide binding"/>
    <property type="evidence" value="ECO:0007669"/>
    <property type="project" value="UniProtKB-KW"/>
</dbReference>
<evidence type="ECO:0000259" key="3">
    <source>
        <dbReference type="Pfam" id="PF08652"/>
    </source>
</evidence>
<dbReference type="GO" id="GO:0003723">
    <property type="term" value="F:RNA binding"/>
    <property type="evidence" value="ECO:0007669"/>
    <property type="project" value="UniProtKB-KW"/>
</dbReference>
<dbReference type="Pfam" id="PF08652">
    <property type="entry name" value="RAI1"/>
    <property type="match status" value="1"/>
</dbReference>
<keyword evidence="2" id="KW-0540">Nuclease</keyword>
<dbReference type="GO" id="GO:0016787">
    <property type="term" value="F:hydrolase activity"/>
    <property type="evidence" value="ECO:0007669"/>
    <property type="project" value="UniProtKB-KW"/>
</dbReference>
<dbReference type="AlphaFoldDB" id="A0A4D5RLK2"/>
<dbReference type="OMA" id="VVTWRGH"/>
<dbReference type="OrthoDB" id="10020793at2759"/>
<sequence length="396" mass="45118">MAVHADAAKSNLPDCALSAGGDFVASLNINGIIDETEKFPSFREPREIGQFSLVGSEREYREGSDQLKYLHMPSHRHRLMWDLNRGYEQAIRKEEEDSREKLDNLLRWIMANKAKFAVNSAAQPAQPHDSASLHTDFVCYRGLLTKLACTPYEAKEDWLVAATLFRGTTYLYAFPTEAEKARNAAQTPRQDRMTFWGRKFEQYMVTGQPGVPPDTNAQVNEREEFCVVARCRLEAHSLVLGAEVDCRDPRATPSAHRPGSTSAYVELKTSRDCLSERQYQSFCRFKLLKWWAQSFLVGIPRVLCGFRDDDGKVGTIEELSVREMPHRAKGLWSGAVCMNFCNRMLSFIKKCVTEDDPKVVHLFRFLPSSRDVVCTRLPKPGDFQILPPWYLDSFGL</sequence>
<proteinExistence type="inferred from homology"/>
<reference evidence="4" key="1">
    <citation type="submission" date="2019-04" db="EMBL/GenBank/DDBJ databases">
        <title>An insight into the mialome of Ixodes scapularis.</title>
        <authorList>
            <person name="Ribeiro J.M."/>
            <person name="Mather T.N."/>
            <person name="Karim S."/>
        </authorList>
    </citation>
    <scope>NUCLEOTIDE SEQUENCE</scope>
</reference>
<dbReference type="KEGG" id="isc:115329307"/>
<dbReference type="PANTHER" id="PTHR12395">
    <property type="entry name" value="DOM-3 RELATED"/>
    <property type="match status" value="1"/>
</dbReference>
<dbReference type="GO" id="GO:0004518">
    <property type="term" value="F:nuclease activity"/>
    <property type="evidence" value="ECO:0007669"/>
    <property type="project" value="UniProtKB-KW"/>
</dbReference>
<keyword evidence="2" id="KW-0539">Nucleus</keyword>
<dbReference type="GO" id="GO:0005634">
    <property type="term" value="C:nucleus"/>
    <property type="evidence" value="ECO:0007669"/>
    <property type="project" value="UniProtKB-SubCell"/>
</dbReference>
<organism evidence="4">
    <name type="scientific">Ixodes scapularis</name>
    <name type="common">Black-legged tick</name>
    <name type="synonym">Deer tick</name>
    <dbReference type="NCBI Taxonomy" id="6945"/>
    <lineage>
        <taxon>Eukaryota</taxon>
        <taxon>Metazoa</taxon>
        <taxon>Ecdysozoa</taxon>
        <taxon>Arthropoda</taxon>
        <taxon>Chelicerata</taxon>
        <taxon>Arachnida</taxon>
        <taxon>Acari</taxon>
        <taxon>Parasitiformes</taxon>
        <taxon>Ixodida</taxon>
        <taxon>Ixodoidea</taxon>
        <taxon>Ixodidae</taxon>
        <taxon>Ixodinae</taxon>
        <taxon>Ixodes</taxon>
    </lineage>
</organism>
<dbReference type="VEuPathDB" id="VectorBase:ISCI000679"/>
<dbReference type="PANTHER" id="PTHR12395:SF9">
    <property type="entry name" value="DECAPPING AND EXORIBONUCLEASE PROTEIN"/>
    <property type="match status" value="1"/>
</dbReference>
<dbReference type="InterPro" id="IPR013961">
    <property type="entry name" value="RAI1"/>
</dbReference>
<feature type="non-terminal residue" evidence="4">
    <location>
        <position position="396"/>
    </location>
</feature>
<accession>A0A4D5RLK2</accession>
<comment type="similarity">
    <text evidence="1 2">Belongs to the DXO/Dom3Z family.</text>
</comment>
<evidence type="ECO:0000313" key="4">
    <source>
        <dbReference type="EMBL" id="MOY37734.1"/>
    </source>
</evidence>
<keyword evidence="2" id="KW-0479">Metal-binding</keyword>
<dbReference type="VEuPathDB" id="VectorBase:ISCW000679"/>
<dbReference type="EMBL" id="GHJT01003763">
    <property type="protein sequence ID" value="MOY37734.1"/>
    <property type="molecule type" value="Transcribed_RNA"/>
</dbReference>
<dbReference type="RefSeq" id="XP_029846731.1">
    <property type="nucleotide sequence ID" value="XM_029990871.4"/>
</dbReference>
<dbReference type="GO" id="GO:0046872">
    <property type="term" value="F:metal ion binding"/>
    <property type="evidence" value="ECO:0007669"/>
    <property type="project" value="UniProtKB-KW"/>
</dbReference>